<sequence>MKINKNKMLPYIELNQSSIGKLKCYYEVKKINNIKSYIIQFKNKYEGTLKDYISSPNFSYLQFIEFIKQLLLEFIIFIPKIYFLR</sequence>
<comment type="caution">
    <text evidence="1">The sequence shown here is derived from an EMBL/GenBank/DDBJ whole genome shotgun (WGS) entry which is preliminary data.</text>
</comment>
<gene>
    <name evidence="1" type="ORF">M0811_10334</name>
</gene>
<reference evidence="1" key="1">
    <citation type="submission" date="2022-10" db="EMBL/GenBank/DDBJ databases">
        <title>Novel sulphate-reducing endosymbionts in the free-living metamonad Anaeramoeba.</title>
        <authorList>
            <person name="Jerlstrom-Hultqvist J."/>
            <person name="Cepicka I."/>
            <person name="Gallot-Lavallee L."/>
            <person name="Salas-Leiva D."/>
            <person name="Curtis B.A."/>
            <person name="Zahonova K."/>
            <person name="Pipaliya S."/>
            <person name="Dacks J."/>
            <person name="Roger A.J."/>
        </authorList>
    </citation>
    <scope>NUCLEOTIDE SEQUENCE</scope>
    <source>
        <strain evidence="1">BMAN</strain>
    </source>
</reference>
<dbReference type="Proteomes" id="UP001149090">
    <property type="component" value="Unassembled WGS sequence"/>
</dbReference>
<evidence type="ECO:0000313" key="1">
    <source>
        <dbReference type="EMBL" id="KAJ5071490.1"/>
    </source>
</evidence>
<protein>
    <submittedName>
        <fullName evidence="1">Uncharacterized protein</fullName>
    </submittedName>
</protein>
<dbReference type="AlphaFoldDB" id="A0A9Q0LGM0"/>
<evidence type="ECO:0000313" key="2">
    <source>
        <dbReference type="Proteomes" id="UP001149090"/>
    </source>
</evidence>
<proteinExistence type="predicted"/>
<organism evidence="1 2">
    <name type="scientific">Anaeramoeba ignava</name>
    <name type="common">Anaerobic marine amoeba</name>
    <dbReference type="NCBI Taxonomy" id="1746090"/>
    <lineage>
        <taxon>Eukaryota</taxon>
        <taxon>Metamonada</taxon>
        <taxon>Anaeramoebidae</taxon>
        <taxon>Anaeramoeba</taxon>
    </lineage>
</organism>
<name>A0A9Q0LGM0_ANAIG</name>
<dbReference type="EMBL" id="JAPDFW010000088">
    <property type="protein sequence ID" value="KAJ5071490.1"/>
    <property type="molecule type" value="Genomic_DNA"/>
</dbReference>
<accession>A0A9Q0LGM0</accession>
<keyword evidence="2" id="KW-1185">Reference proteome</keyword>